<feature type="transmembrane region" description="Helical" evidence="1">
    <location>
        <begin position="37"/>
        <end position="55"/>
    </location>
</feature>
<name>A0A4Y5Z001_9GAMM</name>
<dbReference type="RefSeq" id="WP_139979364.1">
    <property type="nucleotide sequence ID" value="NZ_CP041046.1"/>
</dbReference>
<dbReference type="Proteomes" id="UP000316093">
    <property type="component" value="Chromosome"/>
</dbReference>
<evidence type="ECO:0000313" key="2">
    <source>
        <dbReference type="EMBL" id="QDE38156.1"/>
    </source>
</evidence>
<dbReference type="OrthoDB" id="5958321at2"/>
<keyword evidence="1" id="KW-0812">Transmembrane</keyword>
<gene>
    <name evidence="2" type="ORF">FIV34_02540</name>
</gene>
<sequence>MMAGLLMIDLLACVVGTLISGWLVTDRGLSRIGRVSCGLIAVGECVNTIGLYGMVASLDGFFYGDVWPSEVLVDIGVAALLARWALRLHDAPRSSACP</sequence>
<keyword evidence="3" id="KW-1185">Reference proteome</keyword>
<reference evidence="2 3" key="1">
    <citation type="submission" date="2019-06" db="EMBL/GenBank/DDBJ databases">
        <title>A complete genome sequence for Luteibacter pinisoli MAH-14.</title>
        <authorList>
            <person name="Baltrus D.A."/>
        </authorList>
    </citation>
    <scope>NUCLEOTIDE SEQUENCE [LARGE SCALE GENOMIC DNA]</scope>
    <source>
        <strain evidence="2 3">MAH-14</strain>
    </source>
</reference>
<proteinExistence type="predicted"/>
<feature type="transmembrane region" description="Helical" evidence="1">
    <location>
        <begin position="6"/>
        <end position="25"/>
    </location>
</feature>
<evidence type="ECO:0000313" key="3">
    <source>
        <dbReference type="Proteomes" id="UP000316093"/>
    </source>
</evidence>
<evidence type="ECO:0000256" key="1">
    <source>
        <dbReference type="SAM" id="Phobius"/>
    </source>
</evidence>
<organism evidence="2 3">
    <name type="scientific">Luteibacter pinisoli</name>
    <dbReference type="NCBI Taxonomy" id="2589080"/>
    <lineage>
        <taxon>Bacteria</taxon>
        <taxon>Pseudomonadati</taxon>
        <taxon>Pseudomonadota</taxon>
        <taxon>Gammaproteobacteria</taxon>
        <taxon>Lysobacterales</taxon>
        <taxon>Rhodanobacteraceae</taxon>
        <taxon>Luteibacter</taxon>
    </lineage>
</organism>
<evidence type="ECO:0008006" key="4">
    <source>
        <dbReference type="Google" id="ProtNLM"/>
    </source>
</evidence>
<keyword evidence="1" id="KW-0472">Membrane</keyword>
<dbReference type="AlphaFoldDB" id="A0A4Y5Z001"/>
<dbReference type="EMBL" id="CP041046">
    <property type="protein sequence ID" value="QDE38156.1"/>
    <property type="molecule type" value="Genomic_DNA"/>
</dbReference>
<accession>A0A4Y5Z001</accession>
<dbReference type="KEGG" id="lpy:FIV34_02540"/>
<keyword evidence="1" id="KW-1133">Transmembrane helix</keyword>
<protein>
    <recommendedName>
        <fullName evidence="4">DUF1622 domain-containing protein</fullName>
    </recommendedName>
</protein>